<feature type="chain" id="PRO_5045932501" evidence="2">
    <location>
        <begin position="22"/>
        <end position="215"/>
    </location>
</feature>
<evidence type="ECO:0000256" key="2">
    <source>
        <dbReference type="SAM" id="SignalP"/>
    </source>
</evidence>
<evidence type="ECO:0000313" key="4">
    <source>
        <dbReference type="Proteomes" id="UP000538955"/>
    </source>
</evidence>
<keyword evidence="2" id="KW-0732">Signal</keyword>
<gene>
    <name evidence="3" type="ORF">HHM24_04245</name>
</gene>
<feature type="region of interest" description="Disordered" evidence="1">
    <location>
        <begin position="168"/>
        <end position="195"/>
    </location>
</feature>
<keyword evidence="4" id="KW-1185">Reference proteome</keyword>
<comment type="caution">
    <text evidence="3">The sequence shown here is derived from an EMBL/GenBank/DDBJ whole genome shotgun (WGS) entry which is preliminary data.</text>
</comment>
<dbReference type="EMBL" id="JABBMI010000055">
    <property type="protein sequence ID" value="NMK53962.1"/>
    <property type="molecule type" value="Genomic_DNA"/>
</dbReference>
<feature type="compositionally biased region" description="Basic and acidic residues" evidence="1">
    <location>
        <begin position="168"/>
        <end position="178"/>
    </location>
</feature>
<sequence>MTNKFNMLGATLVGVLGLSFATPFCQDVAHAKESSADKKLEQKYMDRQNEENIDKVSKDQYGYDIAMKPAQDDENYESVKPKSMKVYKKEKGKLKDITDKGDVSKDTNGAFIRWTFKHNDKKPVAKDLKKEIGKDIVFDVTYEKPVKPNTTTKDGQFVNKQIHELKHKLDDDKEDNNKKALKKHKKLLKDNEEWKNKIKKEKKKTHRYAHEIRYK</sequence>
<evidence type="ECO:0000256" key="1">
    <source>
        <dbReference type="SAM" id="MobiDB-lite"/>
    </source>
</evidence>
<proteinExistence type="predicted"/>
<name>A0ABX1SRP4_STACP</name>
<feature type="signal peptide" evidence="2">
    <location>
        <begin position="1"/>
        <end position="21"/>
    </location>
</feature>
<organism evidence="3 4">
    <name type="scientific">Staphylococcus capitis</name>
    <dbReference type="NCBI Taxonomy" id="29388"/>
    <lineage>
        <taxon>Bacteria</taxon>
        <taxon>Bacillati</taxon>
        <taxon>Bacillota</taxon>
        <taxon>Bacilli</taxon>
        <taxon>Bacillales</taxon>
        <taxon>Staphylococcaceae</taxon>
        <taxon>Staphylococcus</taxon>
    </lineage>
</organism>
<dbReference type="RefSeq" id="WP_168992924.1">
    <property type="nucleotide sequence ID" value="NZ_JABBMI010000055.1"/>
</dbReference>
<protein>
    <submittedName>
        <fullName evidence="3">Uncharacterized protein</fullName>
    </submittedName>
</protein>
<evidence type="ECO:0000313" key="3">
    <source>
        <dbReference type="EMBL" id="NMK53962.1"/>
    </source>
</evidence>
<reference evidence="3 4" key="1">
    <citation type="submission" date="2020-04" db="EMBL/GenBank/DDBJ databases">
        <title>The Epidemiology and Molecular Characteristics of Linezolid-Resistant Staphylococcus capitis in Huashan Hospital, Shanghai.</title>
        <authorList>
            <person name="Ding L."/>
            <person name="Li P."/>
            <person name="Yang Y."/>
            <person name="Lin D."/>
            <person name="Xu X."/>
        </authorList>
    </citation>
    <scope>NUCLEOTIDE SEQUENCE [LARGE SCALE GENOMIC DNA]</scope>
    <source>
        <strain evidence="3 4">17-84</strain>
    </source>
</reference>
<accession>A0ABX1SRP4</accession>
<dbReference type="Proteomes" id="UP000538955">
    <property type="component" value="Unassembled WGS sequence"/>
</dbReference>